<dbReference type="Pfam" id="PF06197">
    <property type="entry name" value="DUF998"/>
    <property type="match status" value="1"/>
</dbReference>
<reference evidence="3" key="1">
    <citation type="submission" date="2020-08" db="EMBL/GenBank/DDBJ databases">
        <title>Whole genome shotgun sequence of Polymorphospora rubra NBRC 101157.</title>
        <authorList>
            <person name="Komaki H."/>
            <person name="Tamura T."/>
        </authorList>
    </citation>
    <scope>NUCLEOTIDE SEQUENCE</scope>
    <source>
        <strain evidence="3">NBRC 101157</strain>
    </source>
</reference>
<accession>A0A810MWL9</accession>
<feature type="region of interest" description="Disordered" evidence="1">
    <location>
        <begin position="1"/>
        <end position="21"/>
    </location>
</feature>
<feature type="transmembrane region" description="Helical" evidence="2">
    <location>
        <begin position="166"/>
        <end position="187"/>
    </location>
</feature>
<keyword evidence="2" id="KW-0472">Membrane</keyword>
<dbReference type="RefSeq" id="WP_212824050.1">
    <property type="nucleotide sequence ID" value="NZ_AP023359.1"/>
</dbReference>
<proteinExistence type="predicted"/>
<evidence type="ECO:0008006" key="5">
    <source>
        <dbReference type="Google" id="ProtNLM"/>
    </source>
</evidence>
<feature type="transmembrane region" description="Helical" evidence="2">
    <location>
        <begin position="132"/>
        <end position="154"/>
    </location>
</feature>
<keyword evidence="2" id="KW-1133">Transmembrane helix</keyword>
<evidence type="ECO:0000313" key="3">
    <source>
        <dbReference type="EMBL" id="BCJ64950.1"/>
    </source>
</evidence>
<sequence>MTAGSGLLATTPTGTGGRPQAPARAPGWYRYALSAVTVALVAGLALHAVDDVHPLHQMLSETAVSSAGILLLGVAAAALVAVAGCLGVGVRRAGPRRAGLLTLLLVIWAAGLVALAVFPMDLSGEPTTYAGVLHRYGAAVAVAVPPLLGLVLAGAGRDDGARQLRAASVVTGVAGAVFAAAHLPTILLDADSLPYIGLVERLLLALMLVVVIRVARMLRDAGCGP</sequence>
<keyword evidence="4" id="KW-1185">Reference proteome</keyword>
<evidence type="ECO:0000313" key="4">
    <source>
        <dbReference type="Proteomes" id="UP000680866"/>
    </source>
</evidence>
<gene>
    <name evidence="3" type="ORF">Prubr_19710</name>
</gene>
<dbReference type="Proteomes" id="UP000680866">
    <property type="component" value="Chromosome"/>
</dbReference>
<feature type="transmembrane region" description="Helical" evidence="2">
    <location>
        <begin position="69"/>
        <end position="88"/>
    </location>
</feature>
<name>A0A810MWL9_9ACTN</name>
<keyword evidence="2" id="KW-0812">Transmembrane</keyword>
<organism evidence="3 4">
    <name type="scientific">Polymorphospora rubra</name>
    <dbReference type="NCBI Taxonomy" id="338584"/>
    <lineage>
        <taxon>Bacteria</taxon>
        <taxon>Bacillati</taxon>
        <taxon>Actinomycetota</taxon>
        <taxon>Actinomycetes</taxon>
        <taxon>Micromonosporales</taxon>
        <taxon>Micromonosporaceae</taxon>
        <taxon>Polymorphospora</taxon>
    </lineage>
</organism>
<dbReference type="EMBL" id="AP023359">
    <property type="protein sequence ID" value="BCJ64950.1"/>
    <property type="molecule type" value="Genomic_DNA"/>
</dbReference>
<feature type="compositionally biased region" description="Low complexity" evidence="1">
    <location>
        <begin position="1"/>
        <end position="13"/>
    </location>
</feature>
<evidence type="ECO:0000256" key="1">
    <source>
        <dbReference type="SAM" id="MobiDB-lite"/>
    </source>
</evidence>
<dbReference type="KEGG" id="pry:Prubr_19710"/>
<dbReference type="AlphaFoldDB" id="A0A810MWL9"/>
<feature type="transmembrane region" description="Helical" evidence="2">
    <location>
        <begin position="28"/>
        <end position="49"/>
    </location>
</feature>
<evidence type="ECO:0000256" key="2">
    <source>
        <dbReference type="SAM" id="Phobius"/>
    </source>
</evidence>
<dbReference type="InterPro" id="IPR009339">
    <property type="entry name" value="DUF998"/>
</dbReference>
<feature type="transmembrane region" description="Helical" evidence="2">
    <location>
        <begin position="193"/>
        <end position="212"/>
    </location>
</feature>
<feature type="transmembrane region" description="Helical" evidence="2">
    <location>
        <begin position="100"/>
        <end position="120"/>
    </location>
</feature>
<protein>
    <recommendedName>
        <fullName evidence="5">DUF998 domain-containing protein</fullName>
    </recommendedName>
</protein>